<protein>
    <recommendedName>
        <fullName evidence="3 10">Cell division protein FtsX</fullName>
    </recommendedName>
</protein>
<keyword evidence="7 11" id="KW-1133">Transmembrane helix</keyword>
<accession>A0A1W1UIV1</accession>
<dbReference type="Pfam" id="PF18075">
    <property type="entry name" value="FtsX_ECD"/>
    <property type="match status" value="1"/>
</dbReference>
<keyword evidence="5 10" id="KW-0132">Cell division</keyword>
<dbReference type="InterPro" id="IPR040690">
    <property type="entry name" value="FtsX_ECD"/>
</dbReference>
<evidence type="ECO:0000259" key="12">
    <source>
        <dbReference type="Pfam" id="PF02687"/>
    </source>
</evidence>
<dbReference type="GO" id="GO:0051301">
    <property type="term" value="P:cell division"/>
    <property type="evidence" value="ECO:0007669"/>
    <property type="project" value="UniProtKB-KW"/>
</dbReference>
<evidence type="ECO:0000256" key="10">
    <source>
        <dbReference type="PIRNR" id="PIRNR003097"/>
    </source>
</evidence>
<name>A0A1W1UIV1_PEPAS</name>
<dbReference type="PANTHER" id="PTHR47755">
    <property type="entry name" value="CELL DIVISION PROTEIN FTSX"/>
    <property type="match status" value="1"/>
</dbReference>
<evidence type="ECO:0000256" key="3">
    <source>
        <dbReference type="ARBA" id="ARBA00021907"/>
    </source>
</evidence>
<dbReference type="InterPro" id="IPR058204">
    <property type="entry name" value="FtsX_firmicutes-type"/>
</dbReference>
<dbReference type="PIRSF" id="PIRSF003097">
    <property type="entry name" value="FtsX"/>
    <property type="match status" value="1"/>
</dbReference>
<dbReference type="InterPro" id="IPR003838">
    <property type="entry name" value="ABC3_permease_C"/>
</dbReference>
<evidence type="ECO:0000256" key="1">
    <source>
        <dbReference type="ARBA" id="ARBA00004651"/>
    </source>
</evidence>
<evidence type="ECO:0000256" key="6">
    <source>
        <dbReference type="ARBA" id="ARBA00022692"/>
    </source>
</evidence>
<evidence type="ECO:0000256" key="2">
    <source>
        <dbReference type="ARBA" id="ARBA00007379"/>
    </source>
</evidence>
<gene>
    <name evidence="14" type="ORF">SAMN00017477_0315</name>
</gene>
<dbReference type="STRING" id="573058.SAMN00017477_0315"/>
<evidence type="ECO:0000259" key="13">
    <source>
        <dbReference type="Pfam" id="PF18075"/>
    </source>
</evidence>
<comment type="subcellular location">
    <subcellularLocation>
        <location evidence="1">Cell membrane</location>
        <topology evidence="1">Multi-pass membrane protein</topology>
    </subcellularLocation>
</comment>
<dbReference type="RefSeq" id="WP_084230015.1">
    <property type="nucleotide sequence ID" value="NZ_FWWR01000009.1"/>
</dbReference>
<keyword evidence="15" id="KW-1185">Reference proteome</keyword>
<evidence type="ECO:0000256" key="8">
    <source>
        <dbReference type="ARBA" id="ARBA00023136"/>
    </source>
</evidence>
<evidence type="ECO:0000256" key="11">
    <source>
        <dbReference type="SAM" id="Phobius"/>
    </source>
</evidence>
<evidence type="ECO:0000256" key="9">
    <source>
        <dbReference type="ARBA" id="ARBA00023306"/>
    </source>
</evidence>
<feature type="domain" description="ABC3 transporter permease C-terminal" evidence="12">
    <location>
        <begin position="176"/>
        <end position="283"/>
    </location>
</feature>
<dbReference type="OrthoDB" id="9812531at2"/>
<evidence type="ECO:0000256" key="7">
    <source>
        <dbReference type="ARBA" id="ARBA00022989"/>
    </source>
</evidence>
<dbReference type="InterPro" id="IPR004513">
    <property type="entry name" value="FtsX"/>
</dbReference>
<keyword evidence="9 10" id="KW-0131">Cell cycle</keyword>
<sequence>MRIFRQFINILKESLKGIVRNFGMAAASTVSIAAMLTLFGIILLLLLNINSAVYNLGQELDKVVVFIKDEAPAADINVLIAKLSKDERVTQVQYISKEKAIEKFKERLGDKAYVMDSLPSDALPASLIVSLNDLTIASDVAREVKDDKVVERVDYQYELIEQMYKFENTVKYVGAAIVLALVFVSVLIIHNTIRIAVSNRSHEINIMKYIGATDSYIRSPFLIEGIIFGLFGALLAFFIVHYIYNFYYIGHNAQISGIIDVGLVNPRVISRHISIIFVCIGVGIGYLGSLVSTERHLNV</sequence>
<keyword evidence="4 10" id="KW-1003">Cell membrane</keyword>
<dbReference type="NCBIfam" id="NF038347">
    <property type="entry name" value="FtsX_Gpos"/>
    <property type="match status" value="1"/>
</dbReference>
<proteinExistence type="inferred from homology"/>
<feature type="transmembrane region" description="Helical" evidence="11">
    <location>
        <begin position="21"/>
        <end position="47"/>
    </location>
</feature>
<evidence type="ECO:0000313" key="15">
    <source>
        <dbReference type="Proteomes" id="UP000192368"/>
    </source>
</evidence>
<organism evidence="14 15">
    <name type="scientific">Peptoniphilus asaccharolyticus DSM 20463</name>
    <dbReference type="NCBI Taxonomy" id="573058"/>
    <lineage>
        <taxon>Bacteria</taxon>
        <taxon>Bacillati</taxon>
        <taxon>Bacillota</taxon>
        <taxon>Tissierellia</taxon>
        <taxon>Tissierellales</taxon>
        <taxon>Peptoniphilaceae</taxon>
        <taxon>Peptoniphilus</taxon>
    </lineage>
</organism>
<evidence type="ECO:0000313" key="14">
    <source>
        <dbReference type="EMBL" id="SMB81038.1"/>
    </source>
</evidence>
<feature type="domain" description="FtsX extracellular" evidence="13">
    <location>
        <begin position="63"/>
        <end position="153"/>
    </location>
</feature>
<evidence type="ECO:0000256" key="5">
    <source>
        <dbReference type="ARBA" id="ARBA00022618"/>
    </source>
</evidence>
<dbReference type="GO" id="GO:0005886">
    <property type="term" value="C:plasma membrane"/>
    <property type="evidence" value="ECO:0007669"/>
    <property type="project" value="UniProtKB-SubCell"/>
</dbReference>
<comment type="similarity">
    <text evidence="2 10">Belongs to the ABC-4 integral membrane protein family. FtsX subfamily.</text>
</comment>
<feature type="transmembrane region" description="Helical" evidence="11">
    <location>
        <begin position="273"/>
        <end position="291"/>
    </location>
</feature>
<comment type="function">
    <text evidence="10">Part of the ABC transporter FtsEX involved in asymmetric cellular division facilitating the initiation of sporulation.</text>
</comment>
<evidence type="ECO:0000256" key="4">
    <source>
        <dbReference type="ARBA" id="ARBA00022475"/>
    </source>
</evidence>
<feature type="transmembrane region" description="Helical" evidence="11">
    <location>
        <begin position="172"/>
        <end position="193"/>
    </location>
</feature>
<dbReference type="Pfam" id="PF02687">
    <property type="entry name" value="FtsX"/>
    <property type="match status" value="1"/>
</dbReference>
<dbReference type="EMBL" id="FWWR01000009">
    <property type="protein sequence ID" value="SMB81038.1"/>
    <property type="molecule type" value="Genomic_DNA"/>
</dbReference>
<keyword evidence="6 11" id="KW-0812">Transmembrane</keyword>
<feature type="transmembrane region" description="Helical" evidence="11">
    <location>
        <begin position="221"/>
        <end position="244"/>
    </location>
</feature>
<dbReference type="Proteomes" id="UP000192368">
    <property type="component" value="Unassembled WGS sequence"/>
</dbReference>
<dbReference type="Gene3D" id="3.30.70.3040">
    <property type="match status" value="1"/>
</dbReference>
<dbReference type="PANTHER" id="PTHR47755:SF1">
    <property type="entry name" value="CELL DIVISION PROTEIN FTSX"/>
    <property type="match status" value="1"/>
</dbReference>
<keyword evidence="8 10" id="KW-0472">Membrane</keyword>
<reference evidence="15" key="1">
    <citation type="submission" date="2017-04" db="EMBL/GenBank/DDBJ databases">
        <authorList>
            <person name="Varghese N."/>
            <person name="Submissions S."/>
        </authorList>
    </citation>
    <scope>NUCLEOTIDE SEQUENCE [LARGE SCALE GENOMIC DNA]</scope>
    <source>
        <strain evidence="15">DSM 20463</strain>
    </source>
</reference>
<dbReference type="AlphaFoldDB" id="A0A1W1UIV1"/>